<dbReference type="Pfam" id="PF13489">
    <property type="entry name" value="Methyltransf_23"/>
    <property type="match status" value="1"/>
</dbReference>
<accession>A0A250JA07</accession>
<dbReference type="KEGG" id="cfus:CYFUS_005751"/>
<organism evidence="1 2">
    <name type="scientific">Cystobacter fuscus</name>
    <dbReference type="NCBI Taxonomy" id="43"/>
    <lineage>
        <taxon>Bacteria</taxon>
        <taxon>Pseudomonadati</taxon>
        <taxon>Myxococcota</taxon>
        <taxon>Myxococcia</taxon>
        <taxon>Myxococcales</taxon>
        <taxon>Cystobacterineae</taxon>
        <taxon>Archangiaceae</taxon>
        <taxon>Cystobacter</taxon>
    </lineage>
</organism>
<dbReference type="AlphaFoldDB" id="A0A250JA07"/>
<dbReference type="InterPro" id="IPR029063">
    <property type="entry name" value="SAM-dependent_MTases_sf"/>
</dbReference>
<dbReference type="EMBL" id="CP022098">
    <property type="protein sequence ID" value="ATB40302.1"/>
    <property type="molecule type" value="Genomic_DNA"/>
</dbReference>
<gene>
    <name evidence="1" type="ORF">CYFUS_005751</name>
</gene>
<proteinExistence type="predicted"/>
<evidence type="ECO:0000313" key="1">
    <source>
        <dbReference type="EMBL" id="ATB40302.1"/>
    </source>
</evidence>
<dbReference type="RefSeq" id="WP_095988191.1">
    <property type="nucleotide sequence ID" value="NZ_CP022098.1"/>
</dbReference>
<dbReference type="CDD" id="cd02440">
    <property type="entry name" value="AdoMet_MTases"/>
    <property type="match status" value="1"/>
</dbReference>
<dbReference type="SUPFAM" id="SSF53335">
    <property type="entry name" value="S-adenosyl-L-methionine-dependent methyltransferases"/>
    <property type="match status" value="1"/>
</dbReference>
<name>A0A250JA07_9BACT</name>
<evidence type="ECO:0000313" key="2">
    <source>
        <dbReference type="Proteomes" id="UP000217257"/>
    </source>
</evidence>
<dbReference type="Proteomes" id="UP000217257">
    <property type="component" value="Chromosome"/>
</dbReference>
<reference evidence="1 2" key="1">
    <citation type="submission" date="2017-06" db="EMBL/GenBank/DDBJ databases">
        <title>Sequencing and comparative analysis of myxobacterial genomes.</title>
        <authorList>
            <person name="Rupp O."/>
            <person name="Goesmann A."/>
            <person name="Sogaard-Andersen L."/>
        </authorList>
    </citation>
    <scope>NUCLEOTIDE SEQUENCE [LARGE SCALE GENOMIC DNA]</scope>
    <source>
        <strain evidence="1 2">DSM 52655</strain>
    </source>
</reference>
<protein>
    <submittedName>
        <fullName evidence="1">Uncharacterized protein</fullName>
    </submittedName>
</protein>
<dbReference type="Gene3D" id="3.40.50.150">
    <property type="entry name" value="Vaccinia Virus protein VP39"/>
    <property type="match status" value="1"/>
</dbReference>
<sequence>MKRIHESGFGFAEALQAAQQSLDKNKNVLRDYLESKGPGSEEPILFDSESLAILAYKGAIEAVRERYWTTTFLSSGFWCSLNESVLGANLRLLADRERTGASVRRLFLLPVPPVEELQRLQDERMLLRKQQDVEGLARFDQKFANLAENVHELIRHGCDIRIAHGAEQLHPSLPEELAFEPGDTEIAIYDNWRFDLFQGGRSGTIESVCGYTPATARFEQNRDRVVEYFERLWAKSQPIGEFLERIRKLIEYSSTRIEYDTSWLVRYDHALPREDEALKVAEFSSVQVELTRLVRWGKVRRFLDVGTCTARYPLALREAVRADGDIMAVDNDMDCVRFSQEKVQRESGNDARFKIKCHDFRSTELPSERKFDLITCMMGTLSHFEHAPWEGHRPPEDALQRAIENFARLLDEDGVLFFTVWTEKACQELRLLGIYTDEDRQRLARTSITRQELQRRLEAAGLRVSAPLLLQDRMDLYRCEWPRP</sequence>